<dbReference type="Proteomes" id="UP000594263">
    <property type="component" value="Unplaced"/>
</dbReference>
<proteinExistence type="predicted"/>
<keyword evidence="2" id="KW-1185">Reference proteome</keyword>
<dbReference type="Gramene" id="Kaladp0053s0648.1.v1.1">
    <property type="protein sequence ID" value="Kaladp0053s0648.1.v1.1.CDS.1"/>
    <property type="gene ID" value="Kaladp0053s0648.v1.1"/>
</dbReference>
<evidence type="ECO:0000313" key="1">
    <source>
        <dbReference type="EnsemblPlants" id="Kaladp0053s0648.1.v1.1.CDS.1"/>
    </source>
</evidence>
<organism evidence="1 2">
    <name type="scientific">Kalanchoe fedtschenkoi</name>
    <name type="common">Lavender scallops</name>
    <name type="synonym">South American air plant</name>
    <dbReference type="NCBI Taxonomy" id="63787"/>
    <lineage>
        <taxon>Eukaryota</taxon>
        <taxon>Viridiplantae</taxon>
        <taxon>Streptophyta</taxon>
        <taxon>Embryophyta</taxon>
        <taxon>Tracheophyta</taxon>
        <taxon>Spermatophyta</taxon>
        <taxon>Magnoliopsida</taxon>
        <taxon>eudicotyledons</taxon>
        <taxon>Gunneridae</taxon>
        <taxon>Pentapetalae</taxon>
        <taxon>Saxifragales</taxon>
        <taxon>Crassulaceae</taxon>
        <taxon>Kalanchoe</taxon>
    </lineage>
</organism>
<name>A0A7N0U478_KALFE</name>
<accession>A0A7N0U478</accession>
<reference evidence="1" key="1">
    <citation type="submission" date="2021-01" db="UniProtKB">
        <authorList>
            <consortium name="EnsemblPlants"/>
        </authorList>
    </citation>
    <scope>IDENTIFICATION</scope>
</reference>
<evidence type="ECO:0000313" key="2">
    <source>
        <dbReference type="Proteomes" id="UP000594263"/>
    </source>
</evidence>
<sequence length="81" mass="9520">MCPLQDGGRKYDIELFAVKDWHSGTHSGRMENVLINLRFRYAGPTMRMTASRATPSQWLYTTYGKKGMTEFLEGKKMKWRR</sequence>
<dbReference type="EnsemblPlants" id="Kaladp0053s0648.1.v1.1">
    <property type="protein sequence ID" value="Kaladp0053s0648.1.v1.1.CDS.1"/>
    <property type="gene ID" value="Kaladp0053s0648.v1.1"/>
</dbReference>
<dbReference type="AlphaFoldDB" id="A0A7N0U478"/>
<protein>
    <submittedName>
        <fullName evidence="1">Uncharacterized protein</fullName>
    </submittedName>
</protein>